<organism evidence="2 3">
    <name type="scientific">Beauveria bassiana D1-5</name>
    <dbReference type="NCBI Taxonomy" id="1245745"/>
    <lineage>
        <taxon>Eukaryota</taxon>
        <taxon>Fungi</taxon>
        <taxon>Dikarya</taxon>
        <taxon>Ascomycota</taxon>
        <taxon>Pezizomycotina</taxon>
        <taxon>Sordariomycetes</taxon>
        <taxon>Hypocreomycetidae</taxon>
        <taxon>Hypocreales</taxon>
        <taxon>Cordycipitaceae</taxon>
        <taxon>Beauveria</taxon>
    </lineage>
</organism>
<protein>
    <submittedName>
        <fullName evidence="2">Uncharacterized protein</fullName>
    </submittedName>
</protein>
<dbReference type="EMBL" id="ANFO01001018">
    <property type="protein sequence ID" value="KGQ04725.1"/>
    <property type="molecule type" value="Genomic_DNA"/>
</dbReference>
<comment type="caution">
    <text evidence="2">The sequence shown here is derived from an EMBL/GenBank/DDBJ whole genome shotgun (WGS) entry which is preliminary data.</text>
</comment>
<feature type="compositionally biased region" description="Polar residues" evidence="1">
    <location>
        <begin position="54"/>
        <end position="66"/>
    </location>
</feature>
<feature type="region of interest" description="Disordered" evidence="1">
    <location>
        <begin position="17"/>
        <end position="66"/>
    </location>
</feature>
<evidence type="ECO:0000313" key="2">
    <source>
        <dbReference type="EMBL" id="KGQ04725.1"/>
    </source>
</evidence>
<dbReference type="Proteomes" id="UP000030106">
    <property type="component" value="Unassembled WGS sequence"/>
</dbReference>
<feature type="compositionally biased region" description="Low complexity" evidence="1">
    <location>
        <begin position="35"/>
        <end position="50"/>
    </location>
</feature>
<proteinExistence type="predicted"/>
<name>A0A0A2VF44_BEABA</name>
<evidence type="ECO:0000313" key="3">
    <source>
        <dbReference type="Proteomes" id="UP000030106"/>
    </source>
</evidence>
<dbReference type="AlphaFoldDB" id="A0A0A2VF44"/>
<evidence type="ECO:0000256" key="1">
    <source>
        <dbReference type="SAM" id="MobiDB-lite"/>
    </source>
</evidence>
<accession>A0A0A2VF44</accession>
<dbReference type="HOGENOM" id="CLU_2072712_0_0_1"/>
<sequence>MLHHHWSTSLSASASSVLTHCPPSPVHFRPPKAPAPQQAPASLAPLSLPPRFSFSHSNARQQKPSISLASHSPASLIVHPLVLLSPLLAVSATAAAAAAAVAAQSALARSLPACLLST</sequence>
<reference evidence="2 3" key="1">
    <citation type="submission" date="2012-10" db="EMBL/GenBank/DDBJ databases">
        <title>Genome sequencing and analysis of entomopathogenic fungi Beauveria bassiana D1-5.</title>
        <authorList>
            <person name="Li Q."/>
            <person name="Wang L."/>
            <person name="Zhang Z."/>
            <person name="Wang Q."/>
            <person name="Ren J."/>
            <person name="Wang M."/>
            <person name="Xu W."/>
            <person name="Wang J."/>
            <person name="Lu Y."/>
            <person name="Du Q."/>
            <person name="Sun Z."/>
        </authorList>
    </citation>
    <scope>NUCLEOTIDE SEQUENCE [LARGE SCALE GENOMIC DNA]</scope>
    <source>
        <strain evidence="2 3">D1-5</strain>
    </source>
</reference>
<gene>
    <name evidence="2" type="ORF">BBAD15_g10016</name>
</gene>